<keyword evidence="9" id="KW-0808">Transferase</keyword>
<evidence type="ECO:0000256" key="1">
    <source>
        <dbReference type="ARBA" id="ARBA00000085"/>
    </source>
</evidence>
<feature type="modified residue" description="4-aspartylphosphate" evidence="4">
    <location>
        <position position="607"/>
    </location>
</feature>
<dbReference type="InterPro" id="IPR000014">
    <property type="entry name" value="PAS"/>
</dbReference>
<dbReference type="InterPro" id="IPR011006">
    <property type="entry name" value="CheY-like_superfamily"/>
</dbReference>
<dbReference type="InterPro" id="IPR036097">
    <property type="entry name" value="HisK_dim/P_sf"/>
</dbReference>
<evidence type="ECO:0000259" key="5">
    <source>
        <dbReference type="PROSITE" id="PS50109"/>
    </source>
</evidence>
<dbReference type="InterPro" id="IPR036890">
    <property type="entry name" value="HATPase_C_sf"/>
</dbReference>
<dbReference type="PROSITE" id="PS50112">
    <property type="entry name" value="PAS"/>
    <property type="match status" value="2"/>
</dbReference>
<dbReference type="SMART" id="SM00448">
    <property type="entry name" value="REC"/>
    <property type="match status" value="1"/>
</dbReference>
<dbReference type="Pfam" id="PF13426">
    <property type="entry name" value="PAS_9"/>
    <property type="match status" value="2"/>
</dbReference>
<dbReference type="SUPFAM" id="SSF52172">
    <property type="entry name" value="CheY-like"/>
    <property type="match status" value="1"/>
</dbReference>
<feature type="domain" description="PAC" evidence="8">
    <location>
        <begin position="239"/>
        <end position="291"/>
    </location>
</feature>
<dbReference type="InterPro" id="IPR035965">
    <property type="entry name" value="PAS-like_dom_sf"/>
</dbReference>
<dbReference type="Gene3D" id="1.10.287.130">
    <property type="match status" value="1"/>
</dbReference>
<dbReference type="PRINTS" id="PR00344">
    <property type="entry name" value="BCTRLSENSOR"/>
</dbReference>
<evidence type="ECO:0000313" key="9">
    <source>
        <dbReference type="EMBL" id="KAA0680590.1"/>
    </source>
</evidence>
<dbReference type="InterPro" id="IPR003594">
    <property type="entry name" value="HATPase_dom"/>
</dbReference>
<dbReference type="Pfam" id="PF02518">
    <property type="entry name" value="HATPase_c"/>
    <property type="match status" value="1"/>
</dbReference>
<dbReference type="InterPro" id="IPR003661">
    <property type="entry name" value="HisK_dim/P_dom"/>
</dbReference>
<dbReference type="GO" id="GO:0000155">
    <property type="term" value="F:phosphorelay sensor kinase activity"/>
    <property type="evidence" value="ECO:0007669"/>
    <property type="project" value="InterPro"/>
</dbReference>
<evidence type="ECO:0000256" key="3">
    <source>
        <dbReference type="ARBA" id="ARBA00022553"/>
    </source>
</evidence>
<dbReference type="Pfam" id="PF00072">
    <property type="entry name" value="Response_reg"/>
    <property type="match status" value="1"/>
</dbReference>
<dbReference type="InterPro" id="IPR001610">
    <property type="entry name" value="PAC"/>
</dbReference>
<feature type="domain" description="Histidine kinase" evidence="5">
    <location>
        <begin position="311"/>
        <end position="535"/>
    </location>
</feature>
<dbReference type="CDD" id="cd00130">
    <property type="entry name" value="PAS"/>
    <property type="match status" value="2"/>
</dbReference>
<comment type="caution">
    <text evidence="9">The sequence shown here is derived from an EMBL/GenBank/DDBJ whole genome shotgun (WGS) entry which is preliminary data.</text>
</comment>
<dbReference type="SMART" id="SM00086">
    <property type="entry name" value="PAC"/>
    <property type="match status" value="2"/>
</dbReference>
<feature type="domain" description="PAS" evidence="7">
    <location>
        <begin position="164"/>
        <end position="219"/>
    </location>
</feature>
<dbReference type="SUPFAM" id="SSF55785">
    <property type="entry name" value="PYP-like sensor domain (PAS domain)"/>
    <property type="match status" value="2"/>
</dbReference>
<dbReference type="InterPro" id="IPR005467">
    <property type="entry name" value="His_kinase_dom"/>
</dbReference>
<dbReference type="OrthoDB" id="9796100at2"/>
<dbReference type="Gene3D" id="3.40.50.2300">
    <property type="match status" value="1"/>
</dbReference>
<dbReference type="PROSITE" id="PS50109">
    <property type="entry name" value="HIS_KIN"/>
    <property type="match status" value="1"/>
</dbReference>
<dbReference type="InterPro" id="IPR004358">
    <property type="entry name" value="Sig_transdc_His_kin-like_C"/>
</dbReference>
<keyword evidence="3 4" id="KW-0597">Phosphoprotein</keyword>
<dbReference type="SUPFAM" id="SSF55874">
    <property type="entry name" value="ATPase domain of HSP90 chaperone/DNA topoisomerase II/histidine kinase"/>
    <property type="match status" value="1"/>
</dbReference>
<evidence type="ECO:0000256" key="2">
    <source>
        <dbReference type="ARBA" id="ARBA00012438"/>
    </source>
</evidence>
<dbReference type="Proteomes" id="UP000480854">
    <property type="component" value="Unassembled WGS sequence"/>
</dbReference>
<feature type="domain" description="Response regulatory" evidence="6">
    <location>
        <begin position="557"/>
        <end position="672"/>
    </location>
</feature>
<dbReference type="EC" id="2.7.13.3" evidence="2"/>
<dbReference type="PROSITE" id="PS50113">
    <property type="entry name" value="PAC"/>
    <property type="match status" value="2"/>
</dbReference>
<gene>
    <name evidence="9" type="ORF">DS843_12140</name>
</gene>
<evidence type="ECO:0000259" key="7">
    <source>
        <dbReference type="PROSITE" id="PS50112"/>
    </source>
</evidence>
<dbReference type="NCBIfam" id="TIGR00229">
    <property type="entry name" value="sensory_box"/>
    <property type="match status" value="2"/>
</dbReference>
<keyword evidence="9" id="KW-0418">Kinase</keyword>
<dbReference type="Gene3D" id="3.30.565.10">
    <property type="entry name" value="Histidine kinase-like ATPase, C-terminal domain"/>
    <property type="match status" value="1"/>
</dbReference>
<dbReference type="SMART" id="SM00091">
    <property type="entry name" value="PAS"/>
    <property type="match status" value="2"/>
</dbReference>
<dbReference type="InterPro" id="IPR001789">
    <property type="entry name" value="Sig_transdc_resp-reg_receiver"/>
</dbReference>
<organism evidence="9 10">
    <name type="scientific">Roseomonas genomospecies 6</name>
    <dbReference type="NCBI Taxonomy" id="214106"/>
    <lineage>
        <taxon>Bacteria</taxon>
        <taxon>Pseudomonadati</taxon>
        <taxon>Pseudomonadota</taxon>
        <taxon>Alphaproteobacteria</taxon>
        <taxon>Acetobacterales</taxon>
        <taxon>Roseomonadaceae</taxon>
        <taxon>Roseomonas</taxon>
    </lineage>
</organism>
<dbReference type="Gene3D" id="3.30.450.20">
    <property type="entry name" value="PAS domain"/>
    <property type="match status" value="2"/>
</dbReference>
<evidence type="ECO:0000259" key="6">
    <source>
        <dbReference type="PROSITE" id="PS50110"/>
    </source>
</evidence>
<feature type="domain" description="PAS" evidence="7">
    <location>
        <begin position="36"/>
        <end position="109"/>
    </location>
</feature>
<reference evidence="9 10" key="1">
    <citation type="submission" date="2018-07" db="EMBL/GenBank/DDBJ databases">
        <title>Genome sequence of Azospirillum sp. ATCC 49961.</title>
        <authorList>
            <person name="Sant'Anna F.H."/>
            <person name="Baldani J.I."/>
            <person name="Zilli J.E."/>
            <person name="Reis V.M."/>
            <person name="Hartmann A."/>
            <person name="Cruz L."/>
            <person name="de Souza E.M."/>
            <person name="de Oliveira Pedrosa F."/>
            <person name="Passaglia L.M.P."/>
        </authorList>
    </citation>
    <scope>NUCLEOTIDE SEQUENCE [LARGE SCALE GENOMIC DNA]</scope>
    <source>
        <strain evidence="9 10">ATCC 49961</strain>
    </source>
</reference>
<keyword evidence="10" id="KW-1185">Reference proteome</keyword>
<dbReference type="InterPro" id="IPR000700">
    <property type="entry name" value="PAS-assoc_C"/>
</dbReference>
<dbReference type="SUPFAM" id="SSF47384">
    <property type="entry name" value="Homodimeric domain of signal transducing histidine kinase"/>
    <property type="match status" value="1"/>
</dbReference>
<feature type="domain" description="PAC" evidence="8">
    <location>
        <begin position="111"/>
        <end position="163"/>
    </location>
</feature>
<comment type="catalytic activity">
    <reaction evidence="1">
        <text>ATP + protein L-histidine = ADP + protein N-phospho-L-histidine.</text>
        <dbReference type="EC" id="2.7.13.3"/>
    </reaction>
</comment>
<dbReference type="PROSITE" id="PS50110">
    <property type="entry name" value="RESPONSE_REGULATORY"/>
    <property type="match status" value="1"/>
</dbReference>
<evidence type="ECO:0000313" key="10">
    <source>
        <dbReference type="Proteomes" id="UP000480854"/>
    </source>
</evidence>
<dbReference type="EMBL" id="QOKW01000008">
    <property type="protein sequence ID" value="KAA0680590.1"/>
    <property type="molecule type" value="Genomic_DNA"/>
</dbReference>
<name>A0A9W7NJK0_9PROT</name>
<dbReference type="SMART" id="SM00388">
    <property type="entry name" value="HisKA"/>
    <property type="match status" value="1"/>
</dbReference>
<dbReference type="SMART" id="SM00387">
    <property type="entry name" value="HATPase_c"/>
    <property type="match status" value="1"/>
</dbReference>
<dbReference type="AlphaFoldDB" id="A0A9W7NJK0"/>
<evidence type="ECO:0000259" key="8">
    <source>
        <dbReference type="PROSITE" id="PS50113"/>
    </source>
</evidence>
<dbReference type="Pfam" id="PF00512">
    <property type="entry name" value="HisKA"/>
    <property type="match status" value="1"/>
</dbReference>
<accession>A0A9W7NJK0</accession>
<evidence type="ECO:0000256" key="4">
    <source>
        <dbReference type="PROSITE-ProRule" id="PRU00169"/>
    </source>
</evidence>
<dbReference type="PANTHER" id="PTHR43065">
    <property type="entry name" value="SENSOR HISTIDINE KINASE"/>
    <property type="match status" value="1"/>
</dbReference>
<protein>
    <recommendedName>
        <fullName evidence="2">histidine kinase</fullName>
        <ecNumber evidence="2">2.7.13.3</ecNumber>
    </recommendedName>
</protein>
<sequence>MTSPTAIECQPSFRVLWRTLVEIESSTGVGGQSLSGERRFELLVNSVRDYAIYMLDAHGIVTSWNPGAQRFKGYTAAEIIGQHFSRFYTENDQQAGVPQRALTIALTEGKFEAEGWRVRKDGTRFWAHVLIDPIRDDDGNLVGFAKVTRDITERKQAQEALRQSETRFRLLVQGVIDYAIFMLDTTGHVTNWNAGAQRMKGYTAEEIIGEHFSRFHTDEDRAAGIPMQGLRTAEQTGKFETEGWRLRKDGTRFWASVVIDAIRDTNGNLIGFAKITRDITERKKAQEALEETRAALFQAQKMEAVGQLTGGIAHDFNNLLQAIGGSLEIIERRLAAGRGDVEPYVTAARTSIERATALTRRLLAFARRQPLKPERTDLKPLADELRDLIERSVGEAVRVETRLAPELWPIWADANQVEAALLNLAINARDAMPDGGRLTVQGANVHLDEAAVASQAGMQPGDYVLLEVADTGTGMPPEVLNRAFEPFFTTKPVGQGTGLGLSQIYGFVRQSGGCVRIDSAVGQGTSVKLYLPRYQGAEQAEPTPGKAPDQPPPMPGTVLVVEDEAIVRMLLVEALREQGSTVLEAEDGHAALTILASPTRIDLVVTDVGLPGISGQQLAETARSMRPELKVLFLTGYVGNAAMDKEQLGPRTRLLGKPVAIDQFLAQVRAMLDNG</sequence>
<dbReference type="PANTHER" id="PTHR43065:SF49">
    <property type="entry name" value="HISTIDINE KINASE"/>
    <property type="match status" value="1"/>
</dbReference>
<proteinExistence type="predicted"/>